<name>A0A2S2P1U0_SCHGA</name>
<feature type="coiled-coil region" evidence="1">
    <location>
        <begin position="31"/>
        <end position="67"/>
    </location>
</feature>
<dbReference type="PANTHER" id="PTHR10773">
    <property type="entry name" value="DNA-DIRECTED RNA POLYMERASES I, II, AND III SUBUNIT RPABC2"/>
    <property type="match status" value="1"/>
</dbReference>
<dbReference type="AlphaFoldDB" id="A0A2S2P1U0"/>
<reference evidence="3" key="1">
    <citation type="submission" date="2018-04" db="EMBL/GenBank/DDBJ databases">
        <title>Transcriptome of Schizaphis graminum biotype I.</title>
        <authorList>
            <person name="Scully E.D."/>
            <person name="Geib S.M."/>
            <person name="Palmer N.A."/>
            <person name="Koch K."/>
            <person name="Bradshaw J."/>
            <person name="Heng-Moss T."/>
            <person name="Sarath G."/>
        </authorList>
    </citation>
    <scope>NUCLEOTIDE SEQUENCE</scope>
</reference>
<dbReference type="Pfam" id="PF25273">
    <property type="entry name" value="DUF7869"/>
    <property type="match status" value="1"/>
</dbReference>
<dbReference type="PANTHER" id="PTHR10773:SF19">
    <property type="match status" value="1"/>
</dbReference>
<organism evidence="3">
    <name type="scientific">Schizaphis graminum</name>
    <name type="common">Green bug aphid</name>
    <dbReference type="NCBI Taxonomy" id="13262"/>
    <lineage>
        <taxon>Eukaryota</taxon>
        <taxon>Metazoa</taxon>
        <taxon>Ecdysozoa</taxon>
        <taxon>Arthropoda</taxon>
        <taxon>Hexapoda</taxon>
        <taxon>Insecta</taxon>
        <taxon>Pterygota</taxon>
        <taxon>Neoptera</taxon>
        <taxon>Paraneoptera</taxon>
        <taxon>Hemiptera</taxon>
        <taxon>Sternorrhyncha</taxon>
        <taxon>Aphidomorpha</taxon>
        <taxon>Aphidoidea</taxon>
        <taxon>Aphididae</taxon>
        <taxon>Aphidini</taxon>
        <taxon>Schizaphis</taxon>
    </lineage>
</organism>
<evidence type="ECO:0000313" key="3">
    <source>
        <dbReference type="EMBL" id="MBY22896.1"/>
    </source>
</evidence>
<keyword evidence="1" id="KW-0175">Coiled coil</keyword>
<protein>
    <recommendedName>
        <fullName evidence="2">DUF7869 domain-containing protein</fullName>
    </recommendedName>
</protein>
<feature type="domain" description="DUF7869" evidence="2">
    <location>
        <begin position="127"/>
        <end position="203"/>
    </location>
</feature>
<accession>A0A2S2P1U0</accession>
<dbReference type="InterPro" id="IPR057191">
    <property type="entry name" value="DUF7869"/>
</dbReference>
<dbReference type="EMBL" id="GGMR01010277">
    <property type="protein sequence ID" value="MBY22896.1"/>
    <property type="molecule type" value="Transcribed_RNA"/>
</dbReference>
<evidence type="ECO:0000256" key="1">
    <source>
        <dbReference type="SAM" id="Coils"/>
    </source>
</evidence>
<proteinExistence type="predicted"/>
<evidence type="ECO:0000259" key="2">
    <source>
        <dbReference type="Pfam" id="PF25273"/>
    </source>
</evidence>
<gene>
    <name evidence="3" type="ORF">g.61134</name>
</gene>
<sequence>MYQNIFNTEFNISFFKPKKDLCIYCEAFKNLNQSDADKIEVEEKYNKHQEEKRLSRQEKENDTCDKNTIISCFDLQAVLITPRGEVSQFYYKRRLASYNFTVYNVKDKEGTCYFWHEGMGNRGSCEIGSCLYQFIKKQENKEKKIIFYCDNCGGQNKNKYVVSILMYCVMTLNIPSIAIKFLTVGHTQNEGDSMHARIESEAQRILKGGPIYEPSQWVSIIKCAKKNGKPYIVNEVQKDEFYDLKKLSTDLGNNYNINEDGDKVLWNSIKVFEIEKDNPTILKYKTSYSEIAFKKINVRQKKRKSIDFNIPELRNLSISGTISDAKKKDLLSLCHSNAIPKSHWAFYENLKSSSTIKDNNENDISD</sequence>